<name>Q8KFX4_CHLTE</name>
<evidence type="ECO:0000313" key="1">
    <source>
        <dbReference type="EMBL" id="AAM71444.1"/>
    </source>
</evidence>
<keyword evidence="1" id="KW-0808">Transferase</keyword>
<dbReference type="Pfam" id="PF13692">
    <property type="entry name" value="Glyco_trans_1_4"/>
    <property type="match status" value="1"/>
</dbReference>
<dbReference type="SUPFAM" id="SSF53756">
    <property type="entry name" value="UDP-Glycosyltransferase/glycogen phosphorylase"/>
    <property type="match status" value="1"/>
</dbReference>
<dbReference type="EnsemblBacteria" id="AAM71444">
    <property type="protein sequence ID" value="AAM71444"/>
    <property type="gene ID" value="CT0196"/>
</dbReference>
<dbReference type="AlphaFoldDB" id="Q8KFX4"/>
<dbReference type="KEGG" id="cte:CT0196"/>
<dbReference type="EMBL" id="AE006470">
    <property type="protein sequence ID" value="AAM71444.1"/>
    <property type="molecule type" value="Genomic_DNA"/>
</dbReference>
<dbReference type="OrthoDB" id="9815351at2"/>
<dbReference type="Proteomes" id="UP000001007">
    <property type="component" value="Chromosome"/>
</dbReference>
<dbReference type="eggNOG" id="COG0438">
    <property type="taxonomic scope" value="Bacteria"/>
</dbReference>
<accession>Q8KFX4</accession>
<dbReference type="HOGENOM" id="CLU_062433_0_0_10"/>
<proteinExistence type="predicted"/>
<evidence type="ECO:0000313" key="2">
    <source>
        <dbReference type="Proteomes" id="UP000001007"/>
    </source>
</evidence>
<dbReference type="CAZy" id="GT4">
    <property type="family name" value="Glycosyltransferase Family 4"/>
</dbReference>
<gene>
    <name evidence="1" type="ordered locus">CT0196</name>
</gene>
<dbReference type="PANTHER" id="PTHR12526:SF630">
    <property type="entry name" value="GLYCOSYLTRANSFERASE"/>
    <property type="match status" value="1"/>
</dbReference>
<keyword evidence="2" id="KW-1185">Reference proteome</keyword>
<dbReference type="PATRIC" id="fig|194439.7.peg.191"/>
<organism evidence="1 2">
    <name type="scientific">Chlorobaculum tepidum (strain ATCC 49652 / DSM 12025 / NBRC 103806 / TLS)</name>
    <name type="common">Chlorobium tepidum</name>
    <dbReference type="NCBI Taxonomy" id="194439"/>
    <lineage>
        <taxon>Bacteria</taxon>
        <taxon>Pseudomonadati</taxon>
        <taxon>Chlorobiota</taxon>
        <taxon>Chlorobiia</taxon>
        <taxon>Chlorobiales</taxon>
        <taxon>Chlorobiaceae</taxon>
        <taxon>Chlorobaculum</taxon>
    </lineage>
</organism>
<dbReference type="CDD" id="cd03801">
    <property type="entry name" value="GT4_PimA-like"/>
    <property type="match status" value="1"/>
</dbReference>
<reference evidence="1 2" key="1">
    <citation type="journal article" date="2002" name="Proc. Natl. Acad. Sci. U.S.A.">
        <title>The complete genome sequence of Chlorobium tepidum TLS, a photosynthetic, anaerobic, green-sulfur bacterium.</title>
        <authorList>
            <person name="Eisen J.A."/>
            <person name="Nelson K.E."/>
            <person name="Paulsen I.T."/>
            <person name="Heidelberg J.F."/>
            <person name="Wu M."/>
            <person name="Dodson R.J."/>
            <person name="Deboy R."/>
            <person name="Gwinn M.L."/>
            <person name="Nelson W.C."/>
            <person name="Haft D.H."/>
            <person name="Hickey E.K."/>
            <person name="Peterson J.D."/>
            <person name="Durkin A.S."/>
            <person name="Kolonay J.L."/>
            <person name="Yang F."/>
            <person name="Holt I."/>
            <person name="Umayam L.A."/>
            <person name="Mason T."/>
            <person name="Brenner M."/>
            <person name="Shea T.P."/>
            <person name="Parksey D."/>
            <person name="Nierman W.C."/>
            <person name="Feldblyum T.V."/>
            <person name="Hansen C.L."/>
            <person name="Craven M.B."/>
            <person name="Radune D."/>
            <person name="Vamathevan J."/>
            <person name="Khouri H."/>
            <person name="White O."/>
            <person name="Gruber T.M."/>
            <person name="Ketchum K.A."/>
            <person name="Venter J.C."/>
            <person name="Tettelin H."/>
            <person name="Bryant D.A."/>
            <person name="Fraser C.M."/>
        </authorList>
    </citation>
    <scope>NUCLEOTIDE SEQUENCE [LARGE SCALE GENOMIC DNA]</scope>
    <source>
        <strain evidence="2">ATCC 49652 / DSM 12025 / NBRC 103806 / TLS</strain>
    </source>
</reference>
<protein>
    <submittedName>
        <fullName evidence="1">Glycosyl transferase</fullName>
    </submittedName>
</protein>
<dbReference type="GO" id="GO:0016740">
    <property type="term" value="F:transferase activity"/>
    <property type="evidence" value="ECO:0007669"/>
    <property type="project" value="UniProtKB-KW"/>
</dbReference>
<dbReference type="Gene3D" id="3.40.50.2000">
    <property type="entry name" value="Glycogen Phosphorylase B"/>
    <property type="match status" value="1"/>
</dbReference>
<dbReference type="STRING" id="194439.CT0196"/>
<sequence>MGQFLPHWNQYGIQADTLCVSGKEASRNIARALAVCGNYDYVWIQRKVFPPPLVWLFSRKANVIFDFDDAIHVKQVMLTGKQEPESWLKRQWIARTLQRSAMVLAGSDALKDYAEQYNGNVHLVPTPFETPPQKLNVHQKNKTVTIGWIGINANLYFLRQIDETLSLLAEKYPWVQFSLMSGKMASGMKTPWKLTPWSSESEKSWLSEIDIGIMPLTDDEWCRGKCAFKLIQYMAYGKPVVASNVGANRSTIEQGVNGFLADSAKEWLDALEQLVLNEGLRRRMGDESRRIHLERFERAEVQRTIANLIAEHHRSATAG</sequence>
<dbReference type="PANTHER" id="PTHR12526">
    <property type="entry name" value="GLYCOSYLTRANSFERASE"/>
    <property type="match status" value="1"/>
</dbReference>